<dbReference type="InterPro" id="IPR003362">
    <property type="entry name" value="Bact_transf"/>
</dbReference>
<protein>
    <submittedName>
        <fullName evidence="5">Lipopolysaccharide/colanic/teichoic acid biosynthesis glycosyltransferase</fullName>
    </submittedName>
    <submittedName>
        <fullName evidence="6">UDP-N-acetylgalactosamine-undecaprenyl-phosphate N-acetylgalactosaminephosphotransferase</fullName>
        <ecNumber evidence="6">2.7.8.40</ecNumber>
    </submittedName>
</protein>
<reference evidence="5 8" key="2">
    <citation type="submission" date="2018-03" db="EMBL/GenBank/DDBJ databases">
        <title>Genomic Encyclopedia of Archaeal and Bacterial Type Strains, Phase II (KMG-II): from individual species to whole genera.</title>
        <authorList>
            <person name="Goeker M."/>
        </authorList>
    </citation>
    <scope>NUCLEOTIDE SEQUENCE [LARGE SCALE GENOMIC DNA]</scope>
    <source>
        <strain evidence="5 8">DSM 29956</strain>
    </source>
</reference>
<evidence type="ECO:0000259" key="4">
    <source>
        <dbReference type="Pfam" id="PF02397"/>
    </source>
</evidence>
<evidence type="ECO:0000313" key="6">
    <source>
        <dbReference type="EMBL" id="SLN66821.1"/>
    </source>
</evidence>
<dbReference type="Proteomes" id="UP000240624">
    <property type="component" value="Unassembled WGS sequence"/>
</dbReference>
<reference evidence="6 7" key="1">
    <citation type="submission" date="2017-03" db="EMBL/GenBank/DDBJ databases">
        <authorList>
            <person name="Afonso C.L."/>
            <person name="Miller P.J."/>
            <person name="Scott M.A."/>
            <person name="Spackman E."/>
            <person name="Goraichik I."/>
            <person name="Dimitrov K.M."/>
            <person name="Suarez D.L."/>
            <person name="Swayne D.E."/>
        </authorList>
    </citation>
    <scope>NUCLEOTIDE SEQUENCE [LARGE SCALE GENOMIC DNA]</scope>
    <source>
        <strain evidence="6 7">CECT 8367</strain>
    </source>
</reference>
<keyword evidence="3" id="KW-0472">Membrane</keyword>
<gene>
    <name evidence="6" type="primary">wecA</name>
    <name evidence="5" type="ORF">CLV79_1232</name>
    <name evidence="6" type="ORF">LOS8367_03306</name>
</gene>
<evidence type="ECO:0000256" key="2">
    <source>
        <dbReference type="ARBA" id="ARBA00023169"/>
    </source>
</evidence>
<feature type="transmembrane region" description="Helical" evidence="3">
    <location>
        <begin position="37"/>
        <end position="60"/>
    </location>
</feature>
<dbReference type="RefSeq" id="WP_242665626.1">
    <property type="nucleotide sequence ID" value="NZ_FWFY01000013.1"/>
</dbReference>
<evidence type="ECO:0000313" key="8">
    <source>
        <dbReference type="Proteomes" id="UP000240624"/>
    </source>
</evidence>
<dbReference type="AlphaFoldDB" id="A0A1X7A038"/>
<accession>A0A1X7A038</accession>
<feature type="domain" description="Bacterial sugar transferase" evidence="4">
    <location>
        <begin position="35"/>
        <end position="217"/>
    </location>
</feature>
<evidence type="ECO:0000256" key="3">
    <source>
        <dbReference type="SAM" id="Phobius"/>
    </source>
</evidence>
<keyword evidence="8" id="KW-1185">Reference proteome</keyword>
<keyword evidence="2" id="KW-0270">Exopolysaccharide synthesis</keyword>
<evidence type="ECO:0000313" key="7">
    <source>
        <dbReference type="Proteomes" id="UP000193495"/>
    </source>
</evidence>
<dbReference type="EMBL" id="PYGB01000023">
    <property type="protein sequence ID" value="PSK80404.1"/>
    <property type="molecule type" value="Genomic_DNA"/>
</dbReference>
<dbReference type="EMBL" id="FWFY01000013">
    <property type="protein sequence ID" value="SLN66821.1"/>
    <property type="molecule type" value="Genomic_DNA"/>
</dbReference>
<keyword evidence="6" id="KW-0808">Transferase</keyword>
<dbReference type="GO" id="GO:0016780">
    <property type="term" value="F:phosphotransferase activity, for other substituted phosphate groups"/>
    <property type="evidence" value="ECO:0007669"/>
    <property type="project" value="TreeGrafter"/>
</dbReference>
<evidence type="ECO:0000256" key="1">
    <source>
        <dbReference type="ARBA" id="ARBA00006464"/>
    </source>
</evidence>
<proteinExistence type="inferred from homology"/>
<evidence type="ECO:0000313" key="5">
    <source>
        <dbReference type="EMBL" id="PSK80404.1"/>
    </source>
</evidence>
<dbReference type="PANTHER" id="PTHR30576:SF0">
    <property type="entry name" value="UNDECAPRENYL-PHOSPHATE N-ACETYLGALACTOSAMINYL 1-PHOSPHATE TRANSFERASE-RELATED"/>
    <property type="match status" value="1"/>
</dbReference>
<sequence length="222" mass="24964">MFDMSGNFALGEEFSAAESSWHPRHALCSHGRPGKRLFDLCMCLLLLPLMMVVMGALLLLNPFFNKGPLFFVQKRMGKDMQPFPAFKFRTMTAAPRIARGAFDALESNRITPLGAVLRKTRLDEIPQILNVLRGEMSLIGPRPDFYDHAVIYASQVRGYRERHTIVPGISGLAQVRVGYVDGLAGVRRKVAADLLYAERASWKLDLWVTWQTIRTVVARQGS</sequence>
<dbReference type="GO" id="GO:0000271">
    <property type="term" value="P:polysaccharide biosynthetic process"/>
    <property type="evidence" value="ECO:0007669"/>
    <property type="project" value="UniProtKB-KW"/>
</dbReference>
<keyword evidence="3" id="KW-1133">Transmembrane helix</keyword>
<organism evidence="6 7">
    <name type="scientific">Limimaricola soesokkakensis</name>
    <dbReference type="NCBI Taxonomy" id="1343159"/>
    <lineage>
        <taxon>Bacteria</taxon>
        <taxon>Pseudomonadati</taxon>
        <taxon>Pseudomonadota</taxon>
        <taxon>Alphaproteobacteria</taxon>
        <taxon>Rhodobacterales</taxon>
        <taxon>Paracoccaceae</taxon>
        <taxon>Limimaricola</taxon>
    </lineage>
</organism>
<dbReference type="Proteomes" id="UP000193495">
    <property type="component" value="Unassembled WGS sequence"/>
</dbReference>
<dbReference type="Pfam" id="PF02397">
    <property type="entry name" value="Bac_transf"/>
    <property type="match status" value="1"/>
</dbReference>
<dbReference type="PANTHER" id="PTHR30576">
    <property type="entry name" value="COLANIC BIOSYNTHESIS UDP-GLUCOSE LIPID CARRIER TRANSFERASE"/>
    <property type="match status" value="1"/>
</dbReference>
<name>A0A1X7A038_9RHOB</name>
<comment type="similarity">
    <text evidence="1">Belongs to the bacterial sugar transferase family.</text>
</comment>
<dbReference type="EC" id="2.7.8.40" evidence="6"/>
<keyword evidence="3" id="KW-0812">Transmembrane</keyword>